<dbReference type="InterPro" id="IPR050147">
    <property type="entry name" value="Ser/Thr_Dehydratase"/>
</dbReference>
<comment type="cofactor">
    <cofactor evidence="1">
        <name>pyridoxal 5'-phosphate</name>
        <dbReference type="ChEBI" id="CHEBI:597326"/>
    </cofactor>
</comment>
<dbReference type="GO" id="GO:0009097">
    <property type="term" value="P:isoleucine biosynthetic process"/>
    <property type="evidence" value="ECO:0007669"/>
    <property type="project" value="TreeGrafter"/>
</dbReference>
<evidence type="ECO:0000256" key="3">
    <source>
        <dbReference type="ARBA" id="ARBA00023239"/>
    </source>
</evidence>
<protein>
    <recommendedName>
        <fullName evidence="4">L-serine deaminase</fullName>
    </recommendedName>
    <alternativeName>
        <fullName evidence="5">L-threonine dehydratase</fullName>
    </alternativeName>
</protein>
<sequence>MNLKFWHNTKWSSERLKIVSDIEGLVHPSKIVSGIEGLVRAGINKSFDQLNNLVENIAVGLEKLNMDLDSAIVTLEQIQETYKYLRAQRDVLHTPTLLHVQSLFPELHQSTNVTECTDDTKSSVKRNSLLNTDLYIKLESMQTTGTVLYIETEITFLVCQPCPSKLHTLSKGMKETLTPKPSLEEKVYGELTDKETTALFISDIELYEASHKWLWFLSGARHTQMLCHNSQLTLLQKMGVEVRKTLTCELQSEVDRLVAEEGFVFCHPFDDVDLIAGYSSSALELLEDVPDPDVVVVNCGGGGLVSGVAAGISLSGGKDCKVYAVEPEGAPTMYESFKERTPVTLSDVKSVASGLAPPYAGTICYRHCRWFVEDILLVSDEEILQTMRLLFQRGIIAEPSGCAALAAVLAGKVPNIAGKKVVVYISGGNISCAELQKLIPEDQ</sequence>
<evidence type="ECO:0000313" key="8">
    <source>
        <dbReference type="Proteomes" id="UP000076420"/>
    </source>
</evidence>
<gene>
    <name evidence="7" type="primary">106061673</name>
</gene>
<dbReference type="STRING" id="6526.A0A2C9JNX0"/>
<organism evidence="7 8">
    <name type="scientific">Biomphalaria glabrata</name>
    <name type="common">Bloodfluke planorb</name>
    <name type="synonym">Freshwater snail</name>
    <dbReference type="NCBI Taxonomy" id="6526"/>
    <lineage>
        <taxon>Eukaryota</taxon>
        <taxon>Metazoa</taxon>
        <taxon>Spiralia</taxon>
        <taxon>Lophotrochozoa</taxon>
        <taxon>Mollusca</taxon>
        <taxon>Gastropoda</taxon>
        <taxon>Heterobranchia</taxon>
        <taxon>Euthyneura</taxon>
        <taxon>Panpulmonata</taxon>
        <taxon>Hygrophila</taxon>
        <taxon>Lymnaeoidea</taxon>
        <taxon>Planorbidae</taxon>
        <taxon>Biomphalaria</taxon>
    </lineage>
</organism>
<dbReference type="Pfam" id="PF00291">
    <property type="entry name" value="PALP"/>
    <property type="match status" value="1"/>
</dbReference>
<dbReference type="PANTHER" id="PTHR48078">
    <property type="entry name" value="THREONINE DEHYDRATASE, MITOCHONDRIAL-RELATED"/>
    <property type="match status" value="1"/>
</dbReference>
<accession>A0A2C9JNX0</accession>
<proteinExistence type="predicted"/>
<dbReference type="PANTHER" id="PTHR48078:SF14">
    <property type="entry name" value="L-SERINE AMMONIA-LYASE"/>
    <property type="match status" value="1"/>
</dbReference>
<name>A0A2C9JNX0_BIOGL</name>
<evidence type="ECO:0000256" key="1">
    <source>
        <dbReference type="ARBA" id="ARBA00001933"/>
    </source>
</evidence>
<dbReference type="InterPro" id="IPR001926">
    <property type="entry name" value="TrpB-like_PALP"/>
</dbReference>
<feature type="domain" description="Tryptophan synthase beta chain-like PALP" evidence="6">
    <location>
        <begin position="229"/>
        <end position="427"/>
    </location>
</feature>
<dbReference type="Proteomes" id="UP000076420">
    <property type="component" value="Unassembled WGS sequence"/>
</dbReference>
<dbReference type="GO" id="GO:0006565">
    <property type="term" value="P:L-serine catabolic process"/>
    <property type="evidence" value="ECO:0007669"/>
    <property type="project" value="TreeGrafter"/>
</dbReference>
<keyword evidence="2" id="KW-0663">Pyridoxal phosphate</keyword>
<dbReference type="AlphaFoldDB" id="A0A2C9JNX0"/>
<dbReference type="SUPFAM" id="SSF53686">
    <property type="entry name" value="Tryptophan synthase beta subunit-like PLP-dependent enzymes"/>
    <property type="match status" value="1"/>
</dbReference>
<dbReference type="OrthoDB" id="4418812at2759"/>
<evidence type="ECO:0000256" key="5">
    <source>
        <dbReference type="ARBA" id="ARBA00042605"/>
    </source>
</evidence>
<reference evidence="7" key="1">
    <citation type="submission" date="2020-05" db="UniProtKB">
        <authorList>
            <consortium name="EnsemblMetazoa"/>
        </authorList>
    </citation>
    <scope>IDENTIFICATION</scope>
    <source>
        <strain evidence="7">BB02</strain>
    </source>
</reference>
<evidence type="ECO:0000313" key="7">
    <source>
        <dbReference type="EnsemblMetazoa" id="BGLB005501-PB"/>
    </source>
</evidence>
<dbReference type="GO" id="GO:0003941">
    <property type="term" value="F:L-serine ammonia-lyase activity"/>
    <property type="evidence" value="ECO:0007669"/>
    <property type="project" value="TreeGrafter"/>
</dbReference>
<keyword evidence="3" id="KW-0456">Lyase</keyword>
<evidence type="ECO:0000256" key="4">
    <source>
        <dbReference type="ARBA" id="ARBA00041766"/>
    </source>
</evidence>
<dbReference type="KEGG" id="bgt:106061673"/>
<evidence type="ECO:0000259" key="6">
    <source>
        <dbReference type="Pfam" id="PF00291"/>
    </source>
</evidence>
<dbReference type="InterPro" id="IPR036052">
    <property type="entry name" value="TrpB-like_PALP_sf"/>
</dbReference>
<dbReference type="Gene3D" id="3.40.50.1100">
    <property type="match status" value="1"/>
</dbReference>
<evidence type="ECO:0000256" key="2">
    <source>
        <dbReference type="ARBA" id="ARBA00022898"/>
    </source>
</evidence>
<dbReference type="VEuPathDB" id="VectorBase:BGLAX_030316"/>
<dbReference type="VEuPathDB" id="VectorBase:BGLB005501"/>
<dbReference type="EnsemblMetazoa" id="BGLB005501-RB">
    <property type="protein sequence ID" value="BGLB005501-PB"/>
    <property type="gene ID" value="BGLB005501"/>
</dbReference>
<dbReference type="GO" id="GO:0004794">
    <property type="term" value="F:threonine deaminase activity"/>
    <property type="evidence" value="ECO:0007669"/>
    <property type="project" value="TreeGrafter"/>
</dbReference>
<dbReference type="GO" id="GO:0006567">
    <property type="term" value="P:L-threonine catabolic process"/>
    <property type="evidence" value="ECO:0007669"/>
    <property type="project" value="TreeGrafter"/>
</dbReference>